<keyword evidence="2" id="KW-0067">ATP-binding</keyword>
<dbReference type="GO" id="GO:0006355">
    <property type="term" value="P:regulation of DNA-templated transcription"/>
    <property type="evidence" value="ECO:0007669"/>
    <property type="project" value="InterPro"/>
</dbReference>
<dbReference type="GO" id="GO:0005524">
    <property type="term" value="F:ATP binding"/>
    <property type="evidence" value="ECO:0007669"/>
    <property type="project" value="UniProtKB-KW"/>
</dbReference>
<evidence type="ECO:0000256" key="2">
    <source>
        <dbReference type="ARBA" id="ARBA00022840"/>
    </source>
</evidence>
<dbReference type="InterPro" id="IPR027417">
    <property type="entry name" value="P-loop_NTPase"/>
</dbReference>
<dbReference type="Pfam" id="PF00158">
    <property type="entry name" value="Sigma54_activat"/>
    <property type="match status" value="1"/>
</dbReference>
<evidence type="ECO:0000256" key="3">
    <source>
        <dbReference type="ARBA" id="ARBA00023015"/>
    </source>
</evidence>
<dbReference type="InterPro" id="IPR009057">
    <property type="entry name" value="Homeodomain-like_sf"/>
</dbReference>
<dbReference type="CDD" id="cd00009">
    <property type="entry name" value="AAA"/>
    <property type="match status" value="1"/>
</dbReference>
<sequence length="339" mass="37394">MIITQSPKIKQLIKFAQRAGRSSAPVLLTGESGTGKELFAELIHHSSPRSSKAMVTVNCAALPENLLESELFGHEKGAFSGAVAARQGRFELANDGTLMLDEVSEIPIASQAKLLRVLESKRFERVGNSTPIDHDVRIIAASNRDLQREIEDGNFRLDLFHRINVIEIVIPPLRDRIGDIPPLAMHFIGQFKNEGDVEIEGLNSAAMKALARHDWPGNVRELRNVIHRACVLSDSPRISVEHLGLPESADSAEQRNGGGVPDGAQVPDGVQDGSEPHEPLPERWLHTHLEDVERQIITAAIDRFGNRRLVAEKLGVSPRTLTNKIKRYRESSGDDRKAA</sequence>
<feature type="domain" description="Sigma-54 factor interaction" evidence="6">
    <location>
        <begin position="2"/>
        <end position="231"/>
    </location>
</feature>
<dbReference type="InterPro" id="IPR002197">
    <property type="entry name" value="HTH_Fis"/>
</dbReference>
<dbReference type="Proteomes" id="UP000319004">
    <property type="component" value="Chromosome"/>
</dbReference>
<evidence type="ECO:0000256" key="4">
    <source>
        <dbReference type="ARBA" id="ARBA00023163"/>
    </source>
</evidence>
<dbReference type="Pfam" id="PF25601">
    <property type="entry name" value="AAA_lid_14"/>
    <property type="match status" value="1"/>
</dbReference>
<keyword evidence="4" id="KW-0804">Transcription</keyword>
<dbReference type="OrthoDB" id="9771372at2"/>
<dbReference type="SUPFAM" id="SSF52540">
    <property type="entry name" value="P-loop containing nucleoside triphosphate hydrolases"/>
    <property type="match status" value="1"/>
</dbReference>
<dbReference type="SUPFAM" id="SSF46689">
    <property type="entry name" value="Homeodomain-like"/>
    <property type="match status" value="1"/>
</dbReference>
<evidence type="ECO:0000313" key="7">
    <source>
        <dbReference type="EMBL" id="QDV44291.1"/>
    </source>
</evidence>
<evidence type="ECO:0000256" key="1">
    <source>
        <dbReference type="ARBA" id="ARBA00022741"/>
    </source>
</evidence>
<reference evidence="7 8" key="1">
    <citation type="submission" date="2019-03" db="EMBL/GenBank/DDBJ databases">
        <title>Deep-cultivation of Planctomycetes and their phenomic and genomic characterization uncovers novel biology.</title>
        <authorList>
            <person name="Wiegand S."/>
            <person name="Jogler M."/>
            <person name="Boedeker C."/>
            <person name="Pinto D."/>
            <person name="Vollmers J."/>
            <person name="Rivas-Marin E."/>
            <person name="Kohn T."/>
            <person name="Peeters S.H."/>
            <person name="Heuer A."/>
            <person name="Rast P."/>
            <person name="Oberbeckmann S."/>
            <person name="Bunk B."/>
            <person name="Jeske O."/>
            <person name="Meyerdierks A."/>
            <person name="Storesund J.E."/>
            <person name="Kallscheuer N."/>
            <person name="Luecker S."/>
            <person name="Lage O.M."/>
            <person name="Pohl T."/>
            <person name="Merkel B.J."/>
            <person name="Hornburger P."/>
            <person name="Mueller R.-W."/>
            <person name="Bruemmer F."/>
            <person name="Labrenz M."/>
            <person name="Spormann A.M."/>
            <person name="Op den Camp H."/>
            <person name="Overmann J."/>
            <person name="Amann R."/>
            <person name="Jetten M.S.M."/>
            <person name="Mascher T."/>
            <person name="Medema M.H."/>
            <person name="Devos D.P."/>
            <person name="Kaster A.-K."/>
            <person name="Ovreas L."/>
            <person name="Rohde M."/>
            <person name="Galperin M.Y."/>
            <person name="Jogler C."/>
        </authorList>
    </citation>
    <scope>NUCLEOTIDE SEQUENCE [LARGE SCALE GENOMIC DNA]</scope>
    <source>
        <strain evidence="7 8">Enr13</strain>
    </source>
</reference>
<dbReference type="KEGG" id="snep:Enr13x_41550"/>
<dbReference type="Pfam" id="PF02954">
    <property type="entry name" value="HTH_8"/>
    <property type="match status" value="1"/>
</dbReference>
<evidence type="ECO:0000259" key="6">
    <source>
        <dbReference type="PROSITE" id="PS50045"/>
    </source>
</evidence>
<dbReference type="Gene3D" id="3.40.50.300">
    <property type="entry name" value="P-loop containing nucleotide triphosphate hydrolases"/>
    <property type="match status" value="1"/>
</dbReference>
<protein>
    <submittedName>
        <fullName evidence="7">Nif-specific regulatory protein</fullName>
    </submittedName>
</protein>
<dbReference type="PROSITE" id="PS00688">
    <property type="entry name" value="SIGMA54_INTERACT_3"/>
    <property type="match status" value="1"/>
</dbReference>
<organism evidence="7 8">
    <name type="scientific">Stieleria neptunia</name>
    <dbReference type="NCBI Taxonomy" id="2527979"/>
    <lineage>
        <taxon>Bacteria</taxon>
        <taxon>Pseudomonadati</taxon>
        <taxon>Planctomycetota</taxon>
        <taxon>Planctomycetia</taxon>
        <taxon>Pirellulales</taxon>
        <taxon>Pirellulaceae</taxon>
        <taxon>Stieleria</taxon>
    </lineage>
</organism>
<dbReference type="PROSITE" id="PS50045">
    <property type="entry name" value="SIGMA54_INTERACT_4"/>
    <property type="match status" value="1"/>
</dbReference>
<dbReference type="PANTHER" id="PTHR32071">
    <property type="entry name" value="TRANSCRIPTIONAL REGULATORY PROTEIN"/>
    <property type="match status" value="1"/>
</dbReference>
<accession>A0A518HTX3</accession>
<dbReference type="Gene3D" id="1.10.10.60">
    <property type="entry name" value="Homeodomain-like"/>
    <property type="match status" value="1"/>
</dbReference>
<dbReference type="InterPro" id="IPR002078">
    <property type="entry name" value="Sigma_54_int"/>
</dbReference>
<dbReference type="RefSeq" id="WP_145388659.1">
    <property type="nucleotide sequence ID" value="NZ_CP037423.1"/>
</dbReference>
<feature type="region of interest" description="Disordered" evidence="5">
    <location>
        <begin position="246"/>
        <end position="280"/>
    </location>
</feature>
<dbReference type="Gene3D" id="1.10.8.60">
    <property type="match status" value="1"/>
</dbReference>
<dbReference type="SMART" id="SM00382">
    <property type="entry name" value="AAA"/>
    <property type="match status" value="1"/>
</dbReference>
<dbReference type="InterPro" id="IPR025944">
    <property type="entry name" value="Sigma_54_int_dom_CS"/>
</dbReference>
<dbReference type="InterPro" id="IPR025662">
    <property type="entry name" value="Sigma_54_int_dom_ATP-bd_1"/>
</dbReference>
<gene>
    <name evidence="7" type="primary">nifA_2</name>
    <name evidence="7" type="ORF">Enr13x_41550</name>
</gene>
<dbReference type="InterPro" id="IPR058031">
    <property type="entry name" value="AAA_lid_NorR"/>
</dbReference>
<dbReference type="GO" id="GO:0043565">
    <property type="term" value="F:sequence-specific DNA binding"/>
    <property type="evidence" value="ECO:0007669"/>
    <property type="project" value="InterPro"/>
</dbReference>
<keyword evidence="3" id="KW-0805">Transcription regulation</keyword>
<dbReference type="PROSITE" id="PS00675">
    <property type="entry name" value="SIGMA54_INTERACT_1"/>
    <property type="match status" value="1"/>
</dbReference>
<keyword evidence="8" id="KW-1185">Reference proteome</keyword>
<keyword evidence="1" id="KW-0547">Nucleotide-binding</keyword>
<proteinExistence type="predicted"/>
<name>A0A518HTX3_9BACT</name>
<dbReference type="AlphaFoldDB" id="A0A518HTX3"/>
<dbReference type="InterPro" id="IPR003593">
    <property type="entry name" value="AAA+_ATPase"/>
</dbReference>
<evidence type="ECO:0000256" key="5">
    <source>
        <dbReference type="SAM" id="MobiDB-lite"/>
    </source>
</evidence>
<evidence type="ECO:0000313" key="8">
    <source>
        <dbReference type="Proteomes" id="UP000319004"/>
    </source>
</evidence>
<dbReference type="EMBL" id="CP037423">
    <property type="protein sequence ID" value="QDV44291.1"/>
    <property type="molecule type" value="Genomic_DNA"/>
</dbReference>
<dbReference type="FunFam" id="3.40.50.300:FF:000006">
    <property type="entry name" value="DNA-binding transcriptional regulator NtrC"/>
    <property type="match status" value="1"/>
</dbReference>